<organism evidence="1 2">
    <name type="scientific">Planoprotostelium fungivorum</name>
    <dbReference type="NCBI Taxonomy" id="1890364"/>
    <lineage>
        <taxon>Eukaryota</taxon>
        <taxon>Amoebozoa</taxon>
        <taxon>Evosea</taxon>
        <taxon>Variosea</taxon>
        <taxon>Cavosteliida</taxon>
        <taxon>Cavosteliaceae</taxon>
        <taxon>Planoprotostelium</taxon>
    </lineage>
</organism>
<proteinExistence type="predicted"/>
<name>A0A2P6MN75_9EUKA</name>
<dbReference type="AlphaFoldDB" id="A0A2P6MN75"/>
<sequence length="88" mass="10249">MAAYNSTRREKADAPHDLTVIELFQPRLYDSHEEFFVKHKGDGRYNGFLFIVIYAPLTLLYTEEDNQEQGINPIAQPSHDQIEDDDHL</sequence>
<keyword evidence="2" id="KW-1185">Reference proteome</keyword>
<comment type="caution">
    <text evidence="1">The sequence shown here is derived from an EMBL/GenBank/DDBJ whole genome shotgun (WGS) entry which is preliminary data.</text>
</comment>
<protein>
    <submittedName>
        <fullName evidence="1">Uncharacterized protein</fullName>
    </submittedName>
</protein>
<dbReference type="InParanoid" id="A0A2P6MN75"/>
<evidence type="ECO:0000313" key="2">
    <source>
        <dbReference type="Proteomes" id="UP000241769"/>
    </source>
</evidence>
<reference evidence="1 2" key="1">
    <citation type="journal article" date="2018" name="Genome Biol. Evol.">
        <title>Multiple Roots of Fruiting Body Formation in Amoebozoa.</title>
        <authorList>
            <person name="Hillmann F."/>
            <person name="Forbes G."/>
            <person name="Novohradska S."/>
            <person name="Ferling I."/>
            <person name="Riege K."/>
            <person name="Groth M."/>
            <person name="Westermann M."/>
            <person name="Marz M."/>
            <person name="Spaller T."/>
            <person name="Winckler T."/>
            <person name="Schaap P."/>
            <person name="Glockner G."/>
        </authorList>
    </citation>
    <scope>NUCLEOTIDE SEQUENCE [LARGE SCALE GENOMIC DNA]</scope>
    <source>
        <strain evidence="1 2">Jena</strain>
    </source>
</reference>
<gene>
    <name evidence="1" type="ORF">PROFUN_03446</name>
</gene>
<accession>A0A2P6MN75</accession>
<evidence type="ECO:0000313" key="1">
    <source>
        <dbReference type="EMBL" id="PRP73132.1"/>
    </source>
</evidence>
<dbReference type="EMBL" id="MDYQ01000661">
    <property type="protein sequence ID" value="PRP73132.1"/>
    <property type="molecule type" value="Genomic_DNA"/>
</dbReference>
<dbReference type="Proteomes" id="UP000241769">
    <property type="component" value="Unassembled WGS sequence"/>
</dbReference>